<protein>
    <submittedName>
        <fullName evidence="1">Uncharacterized protein</fullName>
    </submittedName>
</protein>
<name>A0AA40BHD8_9PEZI</name>
<evidence type="ECO:0000313" key="2">
    <source>
        <dbReference type="Proteomes" id="UP001172101"/>
    </source>
</evidence>
<dbReference type="GeneID" id="85329666"/>
<dbReference type="RefSeq" id="XP_060303137.1">
    <property type="nucleotide sequence ID" value="XM_060446396.1"/>
</dbReference>
<dbReference type="AlphaFoldDB" id="A0AA40BHD8"/>
<comment type="caution">
    <text evidence="1">The sequence shown here is derived from an EMBL/GenBank/DDBJ whole genome shotgun (WGS) entry which is preliminary data.</text>
</comment>
<reference evidence="1" key="1">
    <citation type="submission" date="2023-06" db="EMBL/GenBank/DDBJ databases">
        <title>Genome-scale phylogeny and comparative genomics of the fungal order Sordariales.</title>
        <authorList>
            <consortium name="Lawrence Berkeley National Laboratory"/>
            <person name="Hensen N."/>
            <person name="Bonometti L."/>
            <person name="Westerberg I."/>
            <person name="Brannstrom I.O."/>
            <person name="Guillou S."/>
            <person name="Cros-Aarteil S."/>
            <person name="Calhoun S."/>
            <person name="Haridas S."/>
            <person name="Kuo A."/>
            <person name="Mondo S."/>
            <person name="Pangilinan J."/>
            <person name="Riley R."/>
            <person name="LaButti K."/>
            <person name="Andreopoulos B."/>
            <person name="Lipzen A."/>
            <person name="Chen C."/>
            <person name="Yanf M."/>
            <person name="Daum C."/>
            <person name="Ng V."/>
            <person name="Clum A."/>
            <person name="Steindorff A."/>
            <person name="Ohm R."/>
            <person name="Martin F."/>
            <person name="Silar P."/>
            <person name="Natvig D."/>
            <person name="Lalanne C."/>
            <person name="Gautier V."/>
            <person name="Ament-velasquez S.L."/>
            <person name="Kruys A."/>
            <person name="Hutchinson M.I."/>
            <person name="Powell A.J."/>
            <person name="Barry K."/>
            <person name="Miller A.N."/>
            <person name="Grigoriev I.V."/>
            <person name="Debuchy R."/>
            <person name="Gladieux P."/>
            <person name="Thoren M.H."/>
            <person name="Johannesson H."/>
        </authorList>
    </citation>
    <scope>NUCLEOTIDE SEQUENCE</scope>
    <source>
        <strain evidence="1">SMH2392-1A</strain>
    </source>
</reference>
<accession>A0AA40BHD8</accession>
<proteinExistence type="predicted"/>
<dbReference type="EMBL" id="JAUIRO010000001">
    <property type="protein sequence ID" value="KAK0734260.1"/>
    <property type="molecule type" value="Genomic_DNA"/>
</dbReference>
<evidence type="ECO:0000313" key="1">
    <source>
        <dbReference type="EMBL" id="KAK0734260.1"/>
    </source>
</evidence>
<sequence length="301" mass="34108">MYNSNYSSRIDSKIGREDIGQFDPQEDSDDSHALLDFFHKKLRWARVIGSLGPNNTNWYGTCIIIWNGVDLNIKRHLREPEEKEGLEGCMKVITKANRTIIGRGFLKILEHKVESRQGRICGVTKKDLTLTEWPTFSFYLPGEDPQGNFIPTKFAKPGWVVDSDLAPKLLLGNDFLNPHGANVDYTFEKATLCHLDDFSIDFQTQTRSRPCVRKVTSQKKIVLLSGQTAHIPANYKPLPNDRSFQFNAKHPAAMNSVLEAKTPRVVVVQNATPGILTISRNSTYTAEEWGRVLTRQFLLSD</sequence>
<gene>
    <name evidence="1" type="ORF">B0T26DRAFT_761299</name>
</gene>
<dbReference type="Proteomes" id="UP001172101">
    <property type="component" value="Unassembled WGS sequence"/>
</dbReference>
<organism evidence="1 2">
    <name type="scientific">Lasiosphaeria miniovina</name>
    <dbReference type="NCBI Taxonomy" id="1954250"/>
    <lineage>
        <taxon>Eukaryota</taxon>
        <taxon>Fungi</taxon>
        <taxon>Dikarya</taxon>
        <taxon>Ascomycota</taxon>
        <taxon>Pezizomycotina</taxon>
        <taxon>Sordariomycetes</taxon>
        <taxon>Sordariomycetidae</taxon>
        <taxon>Sordariales</taxon>
        <taxon>Lasiosphaeriaceae</taxon>
        <taxon>Lasiosphaeria</taxon>
    </lineage>
</organism>
<keyword evidence="2" id="KW-1185">Reference proteome</keyword>